<keyword evidence="3" id="KW-0238">DNA-binding</keyword>
<reference evidence="8" key="1">
    <citation type="submission" date="2022-07" db="EMBL/GenBank/DDBJ databases">
        <title>Chromosome-level genome of Muraenolepis orangiensis.</title>
        <authorList>
            <person name="Kim J."/>
        </authorList>
    </citation>
    <scope>NUCLEOTIDE SEQUENCE</scope>
    <source>
        <strain evidence="8">KU_S4_2022</strain>
        <tissue evidence="8">Muscle</tissue>
    </source>
</reference>
<organism evidence="8 9">
    <name type="scientific">Muraenolepis orangiensis</name>
    <name type="common">Patagonian moray cod</name>
    <dbReference type="NCBI Taxonomy" id="630683"/>
    <lineage>
        <taxon>Eukaryota</taxon>
        <taxon>Metazoa</taxon>
        <taxon>Chordata</taxon>
        <taxon>Craniata</taxon>
        <taxon>Vertebrata</taxon>
        <taxon>Euteleostomi</taxon>
        <taxon>Actinopterygii</taxon>
        <taxon>Neopterygii</taxon>
        <taxon>Teleostei</taxon>
        <taxon>Neoteleostei</taxon>
        <taxon>Acanthomorphata</taxon>
        <taxon>Zeiogadaria</taxon>
        <taxon>Gadariae</taxon>
        <taxon>Gadiformes</taxon>
        <taxon>Muraenolepidoidei</taxon>
        <taxon>Muraenolepididae</taxon>
        <taxon>Muraenolepis</taxon>
    </lineage>
</organism>
<dbReference type="GO" id="GO:0046983">
    <property type="term" value="F:protein dimerization activity"/>
    <property type="evidence" value="ECO:0007669"/>
    <property type="project" value="InterPro"/>
</dbReference>
<dbReference type="InterPro" id="IPR011598">
    <property type="entry name" value="bHLH_dom"/>
</dbReference>
<evidence type="ECO:0000256" key="2">
    <source>
        <dbReference type="ARBA" id="ARBA00023015"/>
    </source>
</evidence>
<evidence type="ECO:0000256" key="6">
    <source>
        <dbReference type="SAM" id="MobiDB-lite"/>
    </source>
</evidence>
<evidence type="ECO:0000259" key="7">
    <source>
        <dbReference type="PROSITE" id="PS50888"/>
    </source>
</evidence>
<dbReference type="PROSITE" id="PS50888">
    <property type="entry name" value="BHLH"/>
    <property type="match status" value="1"/>
</dbReference>
<evidence type="ECO:0000313" key="8">
    <source>
        <dbReference type="EMBL" id="KAJ3611308.1"/>
    </source>
</evidence>
<dbReference type="Gene3D" id="4.10.280.10">
    <property type="entry name" value="Helix-loop-helix DNA-binding domain"/>
    <property type="match status" value="1"/>
</dbReference>
<name>A0A9Q0IVG3_9TELE</name>
<dbReference type="OrthoDB" id="6233288at2759"/>
<dbReference type="EMBL" id="JANIIK010000037">
    <property type="protein sequence ID" value="KAJ3611308.1"/>
    <property type="molecule type" value="Genomic_DNA"/>
</dbReference>
<dbReference type="GO" id="GO:0007519">
    <property type="term" value="P:skeletal muscle tissue development"/>
    <property type="evidence" value="ECO:0007669"/>
    <property type="project" value="TreeGrafter"/>
</dbReference>
<comment type="caution">
    <text evidence="8">The sequence shown here is derived from an EMBL/GenBank/DDBJ whole genome shotgun (WGS) entry which is preliminary data.</text>
</comment>
<keyword evidence="2" id="KW-0805">Transcription regulation</keyword>
<evidence type="ECO:0000256" key="5">
    <source>
        <dbReference type="ARBA" id="ARBA00023242"/>
    </source>
</evidence>
<sequence>MSADDGSVASDAEEFIGRRTHSAKAPRKAERYGDSNHRYYTDDDDDDDEGEEDEFAVGVNDNKAHAQKARQKEGGGGGGRRCQRSAANARERARMRVLSRGFSRLRTSLPWVPVDTKLSKLDTLRLASSYISHLGLLLQDERFERSVKRGLQAGHLCCLCPAVICLRAGFVTVASVRTGLVEH</sequence>
<evidence type="ECO:0000256" key="3">
    <source>
        <dbReference type="ARBA" id="ARBA00023125"/>
    </source>
</evidence>
<evidence type="ECO:0000313" key="9">
    <source>
        <dbReference type="Proteomes" id="UP001148018"/>
    </source>
</evidence>
<dbReference type="AlphaFoldDB" id="A0A9Q0IVG3"/>
<accession>A0A9Q0IVG3</accession>
<protein>
    <recommendedName>
        <fullName evidence="7">BHLH domain-containing protein</fullName>
    </recommendedName>
</protein>
<dbReference type="Proteomes" id="UP001148018">
    <property type="component" value="Unassembled WGS sequence"/>
</dbReference>
<evidence type="ECO:0000256" key="4">
    <source>
        <dbReference type="ARBA" id="ARBA00023163"/>
    </source>
</evidence>
<dbReference type="PANTHER" id="PTHR23349">
    <property type="entry name" value="BASIC HELIX-LOOP-HELIX TRANSCRIPTION FACTOR, TWIST"/>
    <property type="match status" value="1"/>
</dbReference>
<feature type="region of interest" description="Disordered" evidence="6">
    <location>
        <begin position="1"/>
        <end position="86"/>
    </location>
</feature>
<evidence type="ECO:0000256" key="1">
    <source>
        <dbReference type="ARBA" id="ARBA00004123"/>
    </source>
</evidence>
<keyword evidence="5" id="KW-0539">Nucleus</keyword>
<feature type="compositionally biased region" description="Basic and acidic residues" evidence="6">
    <location>
        <begin position="27"/>
        <end position="41"/>
    </location>
</feature>
<dbReference type="Pfam" id="PF00010">
    <property type="entry name" value="HLH"/>
    <property type="match status" value="1"/>
</dbReference>
<keyword evidence="9" id="KW-1185">Reference proteome</keyword>
<dbReference type="PANTHER" id="PTHR23349:SF62">
    <property type="entry name" value="MUSCULIN"/>
    <property type="match status" value="1"/>
</dbReference>
<dbReference type="FunFam" id="4.10.280.10:FF:000010">
    <property type="entry name" value="Scleraxis bHLH transcription factor"/>
    <property type="match status" value="1"/>
</dbReference>
<dbReference type="InterPro" id="IPR036638">
    <property type="entry name" value="HLH_DNA-bd_sf"/>
</dbReference>
<dbReference type="InterPro" id="IPR050283">
    <property type="entry name" value="E-box_TF_Regulators"/>
</dbReference>
<dbReference type="GO" id="GO:0000977">
    <property type="term" value="F:RNA polymerase II transcription regulatory region sequence-specific DNA binding"/>
    <property type="evidence" value="ECO:0007669"/>
    <property type="project" value="TreeGrafter"/>
</dbReference>
<dbReference type="SUPFAM" id="SSF47459">
    <property type="entry name" value="HLH, helix-loop-helix DNA-binding domain"/>
    <property type="match status" value="1"/>
</dbReference>
<dbReference type="SMART" id="SM00353">
    <property type="entry name" value="HLH"/>
    <property type="match status" value="1"/>
</dbReference>
<comment type="subcellular location">
    <subcellularLocation>
        <location evidence="1">Nucleus</location>
    </subcellularLocation>
</comment>
<gene>
    <name evidence="8" type="ORF">NHX12_021324</name>
</gene>
<feature type="compositionally biased region" description="Acidic residues" evidence="6">
    <location>
        <begin position="42"/>
        <end position="55"/>
    </location>
</feature>
<feature type="domain" description="BHLH" evidence="7">
    <location>
        <begin position="82"/>
        <end position="134"/>
    </location>
</feature>
<dbReference type="GO" id="GO:0000981">
    <property type="term" value="F:DNA-binding transcription factor activity, RNA polymerase II-specific"/>
    <property type="evidence" value="ECO:0007669"/>
    <property type="project" value="TreeGrafter"/>
</dbReference>
<proteinExistence type="predicted"/>
<dbReference type="GO" id="GO:0005634">
    <property type="term" value="C:nucleus"/>
    <property type="evidence" value="ECO:0007669"/>
    <property type="project" value="UniProtKB-SubCell"/>
</dbReference>
<keyword evidence="4" id="KW-0804">Transcription</keyword>